<accession>A0A378R7J9</accession>
<name>A0A378R7J9_9GAMM</name>
<dbReference type="RefSeq" id="WP_245953245.1">
    <property type="nucleotide sequence ID" value="NZ_MUXU01000036.1"/>
</dbReference>
<dbReference type="EMBL" id="UGQE01000001">
    <property type="protein sequence ID" value="STZ10699.1"/>
    <property type="molecule type" value="Genomic_DNA"/>
</dbReference>
<evidence type="ECO:0000313" key="5">
    <source>
        <dbReference type="Proteomes" id="UP000255279"/>
    </source>
</evidence>
<dbReference type="PANTHER" id="PTHR36449:SF1">
    <property type="entry name" value="ACETYLTRANSFERASE"/>
    <property type="match status" value="1"/>
</dbReference>
<proteinExistence type="inferred from homology"/>
<dbReference type="Gene3D" id="3.40.630.30">
    <property type="match status" value="1"/>
</dbReference>
<comment type="similarity">
    <text evidence="1">Belongs to the acetyltransferase family. GNAT subfamily.</text>
</comment>
<sequence>MTTVISLQELYENYGHDKEQTHNFLKGFACPKNTDVEKFLHQKALRFEESNNAKTHLILSDLGEILAYFSLSFKEVDLNIEKMSKSEVKQLDGISKHARHIRVFLIGQIGKNSLIDNNPVNLSDILRHIDKVLLRAQKLIGGRAMILECQPIEKLLHLYERYGFKQLTVIDDGQMKTLYRVL</sequence>
<reference evidence="4 5" key="1">
    <citation type="submission" date="2018-06" db="EMBL/GenBank/DDBJ databases">
        <authorList>
            <consortium name="Pathogen Informatics"/>
            <person name="Doyle S."/>
        </authorList>
    </citation>
    <scope>NUCLEOTIDE SEQUENCE [LARGE SCALE GENOMIC DNA]</scope>
    <source>
        <strain evidence="4 5">NCTC10293</strain>
    </source>
</reference>
<dbReference type="PANTHER" id="PTHR36449">
    <property type="entry name" value="ACETYLTRANSFERASE-RELATED"/>
    <property type="match status" value="1"/>
</dbReference>
<dbReference type="AlphaFoldDB" id="A0A378R7J9"/>
<evidence type="ECO:0000313" key="4">
    <source>
        <dbReference type="EMBL" id="STZ10699.1"/>
    </source>
</evidence>
<keyword evidence="2" id="KW-0808">Transferase</keyword>
<evidence type="ECO:0000256" key="1">
    <source>
        <dbReference type="ARBA" id="ARBA00009342"/>
    </source>
</evidence>
<evidence type="ECO:0000256" key="2">
    <source>
        <dbReference type="ARBA" id="ARBA00022679"/>
    </source>
</evidence>
<dbReference type="GO" id="GO:0016746">
    <property type="term" value="F:acyltransferase activity"/>
    <property type="evidence" value="ECO:0007669"/>
    <property type="project" value="UniProtKB-KW"/>
</dbReference>
<protein>
    <submittedName>
        <fullName evidence="4">Uncharacterized protein</fullName>
    </submittedName>
</protein>
<gene>
    <name evidence="4" type="ORF">NCTC10293_01054</name>
</gene>
<dbReference type="Proteomes" id="UP000255279">
    <property type="component" value="Unassembled WGS sequence"/>
</dbReference>
<evidence type="ECO:0000256" key="3">
    <source>
        <dbReference type="ARBA" id="ARBA00023315"/>
    </source>
</evidence>
<organism evidence="4 5">
    <name type="scientific">Moraxella caviae</name>
    <dbReference type="NCBI Taxonomy" id="34060"/>
    <lineage>
        <taxon>Bacteria</taxon>
        <taxon>Pseudomonadati</taxon>
        <taxon>Pseudomonadota</taxon>
        <taxon>Gammaproteobacteria</taxon>
        <taxon>Moraxellales</taxon>
        <taxon>Moraxellaceae</taxon>
        <taxon>Moraxella</taxon>
    </lineage>
</organism>
<keyword evidence="3" id="KW-0012">Acyltransferase</keyword>